<feature type="domain" description="RRM" evidence="5">
    <location>
        <begin position="60"/>
        <end position="140"/>
    </location>
</feature>
<evidence type="ECO:0000313" key="7">
    <source>
        <dbReference type="Proteomes" id="UP000012174"/>
    </source>
</evidence>
<dbReference type="GO" id="GO:0006376">
    <property type="term" value="P:mRNA splice site recognition"/>
    <property type="evidence" value="ECO:0007669"/>
    <property type="project" value="TreeGrafter"/>
</dbReference>
<dbReference type="Gene3D" id="3.30.70.330">
    <property type="match status" value="1"/>
</dbReference>
<protein>
    <submittedName>
        <fullName evidence="6">Putative rna-binding post-transcriptional regulator csx1 protein</fullName>
    </submittedName>
</protein>
<dbReference type="Proteomes" id="UP000012174">
    <property type="component" value="Unassembled WGS sequence"/>
</dbReference>
<evidence type="ECO:0000256" key="3">
    <source>
        <dbReference type="PROSITE-ProRule" id="PRU00176"/>
    </source>
</evidence>
<dbReference type="AlphaFoldDB" id="M7T315"/>
<evidence type="ECO:0000256" key="4">
    <source>
        <dbReference type="SAM" id="MobiDB-lite"/>
    </source>
</evidence>
<gene>
    <name evidence="6" type="ORF">UCREL1_8865</name>
</gene>
<dbReference type="PANTHER" id="PTHR47640:SF10">
    <property type="entry name" value="TRNA SELENOCYSTEINE 1-ASSOCIATED PROTEIN 1-RELATED"/>
    <property type="match status" value="1"/>
</dbReference>
<dbReference type="PANTHER" id="PTHR47640">
    <property type="entry name" value="TRNA SELENOCYSTEINE 1-ASSOCIATED PROTEIN 1-RELATED-RELATED"/>
    <property type="match status" value="1"/>
</dbReference>
<organism evidence="6 7">
    <name type="scientific">Eutypa lata (strain UCR-EL1)</name>
    <name type="common">Grapevine dieback disease fungus</name>
    <name type="synonym">Eutypa armeniacae</name>
    <dbReference type="NCBI Taxonomy" id="1287681"/>
    <lineage>
        <taxon>Eukaryota</taxon>
        <taxon>Fungi</taxon>
        <taxon>Dikarya</taxon>
        <taxon>Ascomycota</taxon>
        <taxon>Pezizomycotina</taxon>
        <taxon>Sordariomycetes</taxon>
        <taxon>Xylariomycetidae</taxon>
        <taxon>Xylariales</taxon>
        <taxon>Diatrypaceae</taxon>
        <taxon>Eutypa</taxon>
    </lineage>
</organism>
<dbReference type="KEGG" id="ela:UCREL1_8865"/>
<keyword evidence="1" id="KW-0677">Repeat</keyword>
<evidence type="ECO:0000313" key="6">
    <source>
        <dbReference type="EMBL" id="EMR64206.1"/>
    </source>
</evidence>
<dbReference type="HOGENOM" id="CLU_1441059_0_0_1"/>
<dbReference type="OrthoDB" id="446113at2759"/>
<evidence type="ECO:0000256" key="1">
    <source>
        <dbReference type="ARBA" id="ARBA00022737"/>
    </source>
</evidence>
<dbReference type="InterPro" id="IPR050825">
    <property type="entry name" value="RBM42_RBP45_47-like"/>
</dbReference>
<dbReference type="InterPro" id="IPR012677">
    <property type="entry name" value="Nucleotide-bd_a/b_plait_sf"/>
</dbReference>
<evidence type="ECO:0000259" key="5">
    <source>
        <dbReference type="PROSITE" id="PS50102"/>
    </source>
</evidence>
<dbReference type="InterPro" id="IPR000504">
    <property type="entry name" value="RRM_dom"/>
</dbReference>
<feature type="compositionally biased region" description="Polar residues" evidence="4">
    <location>
        <begin position="1"/>
        <end position="12"/>
    </location>
</feature>
<dbReference type="EMBL" id="KB707114">
    <property type="protein sequence ID" value="EMR64206.1"/>
    <property type="molecule type" value="Genomic_DNA"/>
</dbReference>
<dbReference type="SUPFAM" id="SSF54928">
    <property type="entry name" value="RNA-binding domain, RBD"/>
    <property type="match status" value="1"/>
</dbReference>
<dbReference type="PROSITE" id="PS50102">
    <property type="entry name" value="RRM"/>
    <property type="match status" value="1"/>
</dbReference>
<accession>M7T315</accession>
<dbReference type="InterPro" id="IPR035979">
    <property type="entry name" value="RBD_domain_sf"/>
</dbReference>
<keyword evidence="2 3" id="KW-0694">RNA-binding</keyword>
<dbReference type="eggNOG" id="KOG0118">
    <property type="taxonomic scope" value="Eukaryota"/>
</dbReference>
<sequence>MDSFQNLDGNLTSSSSSSQQGHGDGYQELLSFPGSAVPPNGQGGIEVAGTQEWTRDGSSRTLWMGDLDRRVDAKFIQVAFLVTMNANVHVKIPGTETFVGTTGYCFVQFETKEAARKALELNGLRIPNSDRNFVLNWASRDNDADSYSREGPVYSLYVGNLGPDVDGPMLEDSALFALENDKISRRHW</sequence>
<evidence type="ECO:0000256" key="2">
    <source>
        <dbReference type="ARBA" id="ARBA00022884"/>
    </source>
</evidence>
<name>M7T315_EUTLA</name>
<dbReference type="GO" id="GO:0003729">
    <property type="term" value="F:mRNA binding"/>
    <property type="evidence" value="ECO:0007669"/>
    <property type="project" value="InterPro"/>
</dbReference>
<feature type="region of interest" description="Disordered" evidence="4">
    <location>
        <begin position="1"/>
        <end position="33"/>
    </location>
</feature>
<proteinExistence type="predicted"/>
<reference evidence="7" key="1">
    <citation type="journal article" date="2013" name="Genome Announc.">
        <title>Draft genome sequence of the grapevine dieback fungus Eutypa lata UCR-EL1.</title>
        <authorList>
            <person name="Blanco-Ulate B."/>
            <person name="Rolshausen P.E."/>
            <person name="Cantu D."/>
        </authorList>
    </citation>
    <scope>NUCLEOTIDE SEQUENCE [LARGE SCALE GENOMIC DNA]</scope>
    <source>
        <strain evidence="7">UCR-EL1</strain>
    </source>
</reference>
<dbReference type="Pfam" id="PF00076">
    <property type="entry name" value="RRM_1"/>
    <property type="match status" value="1"/>
</dbReference>
<keyword evidence="7" id="KW-1185">Reference proteome</keyword>
<dbReference type="STRING" id="1287681.M7T315"/>
<dbReference type="GO" id="GO:0005829">
    <property type="term" value="C:cytosol"/>
    <property type="evidence" value="ECO:0007669"/>
    <property type="project" value="TreeGrafter"/>
</dbReference>